<evidence type="ECO:0000256" key="3">
    <source>
        <dbReference type="ARBA" id="ARBA00022475"/>
    </source>
</evidence>
<evidence type="ECO:0000259" key="24">
    <source>
        <dbReference type="PROSITE" id="PS50927"/>
    </source>
</evidence>
<dbReference type="InterPro" id="IPR011009">
    <property type="entry name" value="Kinase-like_dom_sf"/>
</dbReference>
<dbReference type="InterPro" id="IPR036426">
    <property type="entry name" value="Bulb-type_lectin_dom_sf"/>
</dbReference>
<dbReference type="SUPFAM" id="SSF56112">
    <property type="entry name" value="Protein kinase-like (PK-like)"/>
    <property type="match status" value="2"/>
</dbReference>
<evidence type="ECO:0000256" key="20">
    <source>
        <dbReference type="SAM" id="MobiDB-lite"/>
    </source>
</evidence>
<dbReference type="GO" id="GO:0005524">
    <property type="term" value="F:ATP binding"/>
    <property type="evidence" value="ECO:0007669"/>
    <property type="project" value="UniProtKB-UniRule"/>
</dbReference>
<evidence type="ECO:0000256" key="14">
    <source>
        <dbReference type="ARBA" id="ARBA00023157"/>
    </source>
</evidence>
<keyword evidence="16" id="KW-0325">Glycoprotein</keyword>
<keyword evidence="4" id="KW-0723">Serine/threonine-protein kinase</keyword>
<keyword evidence="9 19" id="KW-0547">Nucleotide-binding</keyword>
<dbReference type="GO" id="GO:0005886">
    <property type="term" value="C:plasma membrane"/>
    <property type="evidence" value="ECO:0007669"/>
    <property type="project" value="UniProtKB-SubCell"/>
</dbReference>
<dbReference type="Pfam" id="PF11883">
    <property type="entry name" value="DUF3403"/>
    <property type="match status" value="2"/>
</dbReference>
<feature type="transmembrane region" description="Helical" evidence="21">
    <location>
        <begin position="1255"/>
        <end position="1277"/>
    </location>
</feature>
<feature type="domain" description="Bulb-type lectin" evidence="24">
    <location>
        <begin position="867"/>
        <end position="988"/>
    </location>
</feature>
<feature type="signal peptide" evidence="22">
    <location>
        <begin position="1"/>
        <end position="23"/>
    </location>
</feature>
<feature type="binding site" evidence="19">
    <location>
        <position position="538"/>
    </location>
    <ligand>
        <name>ATP</name>
        <dbReference type="ChEBI" id="CHEBI:30616"/>
    </ligand>
</feature>
<dbReference type="Proteomes" id="UP000187406">
    <property type="component" value="Unassembled WGS sequence"/>
</dbReference>
<evidence type="ECO:0000256" key="10">
    <source>
        <dbReference type="ARBA" id="ARBA00022777"/>
    </source>
</evidence>
<dbReference type="FunFam" id="2.90.10.10:FF:000004">
    <property type="entry name" value="G-type lectin S-receptor-like serine/threonine-protein kinase"/>
    <property type="match status" value="2"/>
</dbReference>
<dbReference type="PROSITE" id="PS50948">
    <property type="entry name" value="PAN"/>
    <property type="match status" value="2"/>
</dbReference>
<evidence type="ECO:0000256" key="11">
    <source>
        <dbReference type="ARBA" id="ARBA00022840"/>
    </source>
</evidence>
<dbReference type="FunFam" id="3.50.4.10:FF:000002">
    <property type="entry name" value="G-type lectin S-receptor-like serine/threonine-protein kinase"/>
    <property type="match status" value="1"/>
</dbReference>
<dbReference type="InterPro" id="IPR021820">
    <property type="entry name" value="S-locus_recpt_kinase_C"/>
</dbReference>
<keyword evidence="12 21" id="KW-1133">Transmembrane helix</keyword>
<dbReference type="InterPro" id="IPR000858">
    <property type="entry name" value="S_locus_glycoprot_dom"/>
</dbReference>
<keyword evidence="27" id="KW-1185">Reference proteome</keyword>
<dbReference type="InterPro" id="IPR000719">
    <property type="entry name" value="Prot_kinase_dom"/>
</dbReference>
<feature type="domain" description="Protein kinase" evidence="23">
    <location>
        <begin position="510"/>
        <end position="787"/>
    </location>
</feature>
<dbReference type="PANTHER" id="PTHR27002:SF825">
    <property type="entry name" value="RECEPTOR-LIKE SERINE_THREONINE-PROTEIN KINASE"/>
    <property type="match status" value="1"/>
</dbReference>
<dbReference type="CDD" id="cd14066">
    <property type="entry name" value="STKc_IRAK"/>
    <property type="match status" value="2"/>
</dbReference>
<feature type="domain" description="Bulb-type lectin" evidence="24">
    <location>
        <begin position="27"/>
        <end position="148"/>
    </location>
</feature>
<dbReference type="Gene3D" id="3.50.4.10">
    <property type="entry name" value="Hepatocyte Growth Factor"/>
    <property type="match status" value="1"/>
</dbReference>
<evidence type="ECO:0000256" key="2">
    <source>
        <dbReference type="ARBA" id="ARBA00012513"/>
    </source>
</evidence>
<dbReference type="InterPro" id="IPR003609">
    <property type="entry name" value="Pan_app"/>
</dbReference>
<evidence type="ECO:0000256" key="9">
    <source>
        <dbReference type="ARBA" id="ARBA00022741"/>
    </source>
</evidence>
<evidence type="ECO:0000256" key="8">
    <source>
        <dbReference type="ARBA" id="ARBA00022729"/>
    </source>
</evidence>
<keyword evidence="15" id="KW-0675">Receptor</keyword>
<gene>
    <name evidence="26" type="ORF">CFOL_v3_33986</name>
</gene>
<comment type="subcellular location">
    <subcellularLocation>
        <location evidence="1">Cell membrane</location>
        <topology evidence="1">Single-pass type I membrane protein</topology>
    </subcellularLocation>
</comment>
<dbReference type="InterPro" id="IPR008271">
    <property type="entry name" value="Ser/Thr_kinase_AS"/>
</dbReference>
<dbReference type="Pfam" id="PF01453">
    <property type="entry name" value="B_lectin"/>
    <property type="match status" value="2"/>
</dbReference>
<feature type="compositionally biased region" description="Low complexity" evidence="20">
    <location>
        <begin position="1611"/>
        <end position="1632"/>
    </location>
</feature>
<keyword evidence="8 22" id="KW-0732">Signal</keyword>
<evidence type="ECO:0000256" key="17">
    <source>
        <dbReference type="ARBA" id="ARBA00047899"/>
    </source>
</evidence>
<dbReference type="PANTHER" id="PTHR27002">
    <property type="entry name" value="RECEPTOR-LIKE SERINE/THREONINE-PROTEIN KINASE SD1-8"/>
    <property type="match status" value="1"/>
</dbReference>
<feature type="chain" id="PRO_5012501582" description="non-specific serine/threonine protein kinase" evidence="22">
    <location>
        <begin position="24"/>
        <end position="1632"/>
    </location>
</feature>
<feature type="transmembrane region" description="Helical" evidence="21">
    <location>
        <begin position="442"/>
        <end position="466"/>
    </location>
</feature>
<evidence type="ECO:0000256" key="12">
    <source>
        <dbReference type="ARBA" id="ARBA00022989"/>
    </source>
</evidence>
<keyword evidence="10 26" id="KW-0418">Kinase</keyword>
<name>A0A1Q3DDN1_CEPFO</name>
<keyword evidence="14" id="KW-1015">Disulfide bond</keyword>
<evidence type="ECO:0000256" key="13">
    <source>
        <dbReference type="ARBA" id="ARBA00023136"/>
    </source>
</evidence>
<feature type="domain" description="Apple" evidence="25">
    <location>
        <begin position="1160"/>
        <end position="1241"/>
    </location>
</feature>
<dbReference type="Gene3D" id="1.10.510.10">
    <property type="entry name" value="Transferase(Phosphotransferase) domain 1"/>
    <property type="match status" value="2"/>
</dbReference>
<evidence type="ECO:0000313" key="26">
    <source>
        <dbReference type="EMBL" id="GAV90577.1"/>
    </source>
</evidence>
<dbReference type="PROSITE" id="PS00107">
    <property type="entry name" value="PROTEIN_KINASE_ATP"/>
    <property type="match status" value="1"/>
</dbReference>
<dbReference type="CDD" id="cd00028">
    <property type="entry name" value="B_lectin"/>
    <property type="match status" value="2"/>
</dbReference>
<dbReference type="PROSITE" id="PS00108">
    <property type="entry name" value="PROTEIN_KINASE_ST"/>
    <property type="match status" value="2"/>
</dbReference>
<evidence type="ECO:0000256" key="1">
    <source>
        <dbReference type="ARBA" id="ARBA00004251"/>
    </source>
</evidence>
<dbReference type="InterPro" id="IPR017441">
    <property type="entry name" value="Protein_kinase_ATP_BS"/>
</dbReference>
<evidence type="ECO:0000256" key="7">
    <source>
        <dbReference type="ARBA" id="ARBA00022692"/>
    </source>
</evidence>
<dbReference type="STRING" id="3775.A0A1Q3DDN1"/>
<sequence>MRFLMVYFRTLFLYYFLFSTIESLTIPDTITAGESIQDGQTIVSDGEIFELGFFSPGNSKNRYLGIWYKKISYGTVVWVANRESPITDSSGALHVSGSGILVLLNGTNNIVWSSNTSRAAQNPVAQLSKMGNFVVRDGNDNNPDNYLWQSFDYPCDTLLPDMKLGRNLVTGFNWFLSSWKSTDDPARGDYTFQIEPQGYPQLVLSKGSVIQFRAGSWNGIRWTGAGSMIPNPIYRYEFWSNEKEVSYKYELLNSSVFSRMVLNESGVAERSTWIDSSQTWARYFVVVGDQCDNYDLCGAHSCCDIDNSPVCDCLEGFAPKSPRDWSFLDWTDGCVRNIPLDCEKGDGFLKNTGIKLPDTSNSWVDTSMGLEGCKELCLKNCSCMAYANSDIRGAGSGCLMWFGDLIDIRRFAEGGQDLYIRVAASELDSIQANKNSREKKQMIITICSSIIFILGLLALVWILYIYRKKYRHQGRTKSINEKDENGENGEDDLELPIFDLATIVKATDNFSINKKLGEGGFGAVYKGTLIEGQMIAVKRLSNNSVQGLEEFKTEVKLIANLQHRNLVKLLGCCIQGDERLLIYEYMPNKSLDFFIFDPIRVKLLDWHMRMQIISGIARGLLYLHEDSRLRIIHRDLKASNVLLDQDMTPKISDFGLARIFGGDQSEANTKKVVGTYGYMSPEYAVDGLFSVKSDVFSFGVLVLEVMSGKKNRGFRHPDHQHNLLGHAWRLWTEGRPLELIDEYLGDSCNLTEVLRCIQVGLFCVQQKPEDRPNMSTVVLMFGSESSLPQPKPPGFFYERHLPEWAESSSSKRETCSTNEVTVTLKFGAFDRELGVLASSVHPSATTYFRMFFAYFLMLFILGISGNFLTLTPSQSIKDGDTLISAGGTFELGFFSPSDSINRYLGIWYRKVSVVTIVWVANRETPLVDSFGVLNVTNHGSLVLFNAKSNILWSSNRTKTMKNPIVQLLDSGNLVVKDANGMKIGKNFVTGLERILTSWKSQEDPSEGQFSLSIDTRGFPQMVVRKGPLIHYRLGSWNGERFTGTSGLEQVPDLFKYEFVFNETEVFYRWEPANSLMSRLVVNQSGFVQRFALTDIEWTLLYFAPIDQCDYYAVCGAYARCLVENSAAVCDCLDGFIPKSTREWKRSNWSEGCVRRIRLDCIKGDHFRNYTGLKLPDTYDSWYNGSMNLTECKEMCARNCSCMAYANSNISGEGSGCLLWFDDLVDMRVNSDGSQNLYIRMATSQQGQNFNKKKKVGITVSVILLTVIVMAGSILYAWKRKLRKREQFTKINEGGKEDMDLPIFNLSTIVKATDNFSSDHKLGEGGFGPVYKGRLIEGQEIAVKRLSKSSGQGMEEFKNEVILIAKLQHRNLVKLLGCCIQRDEKLLIYEYLPNKSLDYFIFDETRGKLLDWCRRMHIIGGIARGLLYLHQDSRLRIIHRDLKASNVLLDIDMNPKISDFGMARSCWGDQTQANTNRVVGTYGYMAPEYAVDGLFSVKSDVFSFGVIVLEMVSGRKNRGFFHLDHQHNLLGHAWKLWKEQRPFELMDVTLGKLCPLSQVLRCIHVGLLCVQQRPEDRPNMSSVVLMLFSETSLPPPKQPGFFTERNMPGGESSSSIYGSSSKNSLSITSLEAR</sequence>
<dbReference type="Gene3D" id="2.90.10.10">
    <property type="entry name" value="Bulb-type lectin domain"/>
    <property type="match status" value="2"/>
</dbReference>
<protein>
    <recommendedName>
        <fullName evidence="2">non-specific serine/threonine protein kinase</fullName>
        <ecNumber evidence="2">2.7.11.1</ecNumber>
    </recommendedName>
</protein>
<dbReference type="SMART" id="SM00108">
    <property type="entry name" value="B_lectin"/>
    <property type="match status" value="2"/>
</dbReference>
<dbReference type="EMBL" id="BDDD01006392">
    <property type="protein sequence ID" value="GAV90577.1"/>
    <property type="molecule type" value="Genomic_DNA"/>
</dbReference>
<evidence type="ECO:0000256" key="6">
    <source>
        <dbReference type="ARBA" id="ARBA00022679"/>
    </source>
</evidence>
<feature type="region of interest" description="Disordered" evidence="20">
    <location>
        <begin position="1593"/>
        <end position="1632"/>
    </location>
</feature>
<dbReference type="EC" id="2.7.11.1" evidence="2"/>
<dbReference type="InParanoid" id="A0A1Q3DDN1"/>
<reference evidence="27" key="1">
    <citation type="submission" date="2016-04" db="EMBL/GenBank/DDBJ databases">
        <title>Cephalotus genome sequencing.</title>
        <authorList>
            <person name="Fukushima K."/>
            <person name="Hasebe M."/>
            <person name="Fang X."/>
        </authorList>
    </citation>
    <scope>NUCLEOTIDE SEQUENCE [LARGE SCALE GENOMIC DNA]</scope>
    <source>
        <strain evidence="27">cv. St1</strain>
    </source>
</reference>
<dbReference type="SMART" id="SM00220">
    <property type="entry name" value="S_TKc"/>
    <property type="match status" value="2"/>
</dbReference>
<evidence type="ECO:0000256" key="4">
    <source>
        <dbReference type="ARBA" id="ARBA00022527"/>
    </source>
</evidence>
<feature type="transmembrane region" description="Helical" evidence="21">
    <location>
        <begin position="851"/>
        <end position="870"/>
    </location>
</feature>
<evidence type="ECO:0000256" key="16">
    <source>
        <dbReference type="ARBA" id="ARBA00023180"/>
    </source>
</evidence>
<organism evidence="26 27">
    <name type="scientific">Cephalotus follicularis</name>
    <name type="common">Albany pitcher plant</name>
    <dbReference type="NCBI Taxonomy" id="3775"/>
    <lineage>
        <taxon>Eukaryota</taxon>
        <taxon>Viridiplantae</taxon>
        <taxon>Streptophyta</taxon>
        <taxon>Embryophyta</taxon>
        <taxon>Tracheophyta</taxon>
        <taxon>Spermatophyta</taxon>
        <taxon>Magnoliopsida</taxon>
        <taxon>eudicotyledons</taxon>
        <taxon>Gunneridae</taxon>
        <taxon>Pentapetalae</taxon>
        <taxon>rosids</taxon>
        <taxon>fabids</taxon>
        <taxon>Oxalidales</taxon>
        <taxon>Cephalotaceae</taxon>
        <taxon>Cephalotus</taxon>
    </lineage>
</organism>
<dbReference type="FunCoup" id="A0A1Q3DDN1">
    <property type="interactions" value="411"/>
</dbReference>
<comment type="caution">
    <text evidence="26">The sequence shown here is derived from an EMBL/GenBank/DDBJ whole genome shotgun (WGS) entry which is preliminary data.</text>
</comment>
<dbReference type="InterPro" id="IPR001480">
    <property type="entry name" value="Bulb-type_lectin_dom"/>
</dbReference>
<keyword evidence="13 21" id="KW-0472">Membrane</keyword>
<evidence type="ECO:0000256" key="5">
    <source>
        <dbReference type="ARBA" id="ARBA00022553"/>
    </source>
</evidence>
<dbReference type="Pfam" id="PF00954">
    <property type="entry name" value="S_locus_glycop"/>
    <property type="match status" value="2"/>
</dbReference>
<dbReference type="SMART" id="SM00473">
    <property type="entry name" value="PAN_AP"/>
    <property type="match status" value="2"/>
</dbReference>
<dbReference type="FunFam" id="3.30.200.20:FF:000195">
    <property type="entry name" value="G-type lectin S-receptor-like serine/threonine-protein kinase"/>
    <property type="match status" value="2"/>
</dbReference>
<feature type="domain" description="Protein kinase" evidence="23">
    <location>
        <begin position="1315"/>
        <end position="1588"/>
    </location>
</feature>
<dbReference type="OrthoDB" id="785331at2759"/>
<evidence type="ECO:0000256" key="18">
    <source>
        <dbReference type="ARBA" id="ARBA00048679"/>
    </source>
</evidence>
<dbReference type="GO" id="GO:0004674">
    <property type="term" value="F:protein serine/threonine kinase activity"/>
    <property type="evidence" value="ECO:0007669"/>
    <property type="project" value="UniProtKB-KW"/>
</dbReference>
<evidence type="ECO:0000256" key="22">
    <source>
        <dbReference type="SAM" id="SignalP"/>
    </source>
</evidence>
<comment type="catalytic activity">
    <reaction evidence="18">
        <text>L-seryl-[protein] + ATP = O-phospho-L-seryl-[protein] + ADP + H(+)</text>
        <dbReference type="Rhea" id="RHEA:17989"/>
        <dbReference type="Rhea" id="RHEA-COMP:9863"/>
        <dbReference type="Rhea" id="RHEA-COMP:11604"/>
        <dbReference type="ChEBI" id="CHEBI:15378"/>
        <dbReference type="ChEBI" id="CHEBI:29999"/>
        <dbReference type="ChEBI" id="CHEBI:30616"/>
        <dbReference type="ChEBI" id="CHEBI:83421"/>
        <dbReference type="ChEBI" id="CHEBI:456216"/>
        <dbReference type="EC" id="2.7.11.1"/>
    </reaction>
</comment>
<comment type="catalytic activity">
    <reaction evidence="17">
        <text>L-threonyl-[protein] + ATP = O-phospho-L-threonyl-[protein] + ADP + H(+)</text>
        <dbReference type="Rhea" id="RHEA:46608"/>
        <dbReference type="Rhea" id="RHEA-COMP:11060"/>
        <dbReference type="Rhea" id="RHEA-COMP:11605"/>
        <dbReference type="ChEBI" id="CHEBI:15378"/>
        <dbReference type="ChEBI" id="CHEBI:30013"/>
        <dbReference type="ChEBI" id="CHEBI:30616"/>
        <dbReference type="ChEBI" id="CHEBI:61977"/>
        <dbReference type="ChEBI" id="CHEBI:456216"/>
        <dbReference type="EC" id="2.7.11.1"/>
    </reaction>
</comment>
<evidence type="ECO:0000256" key="15">
    <source>
        <dbReference type="ARBA" id="ARBA00023170"/>
    </source>
</evidence>
<dbReference type="Pfam" id="PF08276">
    <property type="entry name" value="PAN_2"/>
    <property type="match status" value="2"/>
</dbReference>
<keyword evidence="3" id="KW-1003">Cell membrane</keyword>
<keyword evidence="5" id="KW-0597">Phosphoprotein</keyword>
<evidence type="ECO:0000256" key="19">
    <source>
        <dbReference type="PROSITE-ProRule" id="PRU10141"/>
    </source>
</evidence>
<dbReference type="InterPro" id="IPR001245">
    <property type="entry name" value="Ser-Thr/Tyr_kinase_cat_dom"/>
</dbReference>
<evidence type="ECO:0000256" key="21">
    <source>
        <dbReference type="SAM" id="Phobius"/>
    </source>
</evidence>
<keyword evidence="7 21" id="KW-0812">Transmembrane</keyword>
<dbReference type="Gene3D" id="3.30.200.20">
    <property type="entry name" value="Phosphorylase Kinase, domain 1"/>
    <property type="match status" value="2"/>
</dbReference>
<dbReference type="GO" id="GO:0048544">
    <property type="term" value="P:recognition of pollen"/>
    <property type="evidence" value="ECO:0007669"/>
    <property type="project" value="InterPro"/>
</dbReference>
<evidence type="ECO:0000259" key="25">
    <source>
        <dbReference type="PROSITE" id="PS50948"/>
    </source>
</evidence>
<evidence type="ECO:0000259" key="23">
    <source>
        <dbReference type="PROSITE" id="PS50011"/>
    </source>
</evidence>
<feature type="domain" description="Apple" evidence="25">
    <location>
        <begin position="342"/>
        <end position="423"/>
    </location>
</feature>
<dbReference type="PROSITE" id="PS50011">
    <property type="entry name" value="PROTEIN_KINASE_DOM"/>
    <property type="match status" value="2"/>
</dbReference>
<dbReference type="SUPFAM" id="SSF51110">
    <property type="entry name" value="alpha-D-mannose-specific plant lectins"/>
    <property type="match status" value="2"/>
</dbReference>
<dbReference type="CDD" id="cd01098">
    <property type="entry name" value="PAN_AP_plant"/>
    <property type="match status" value="2"/>
</dbReference>
<evidence type="ECO:0000313" key="27">
    <source>
        <dbReference type="Proteomes" id="UP000187406"/>
    </source>
</evidence>
<dbReference type="PROSITE" id="PS50927">
    <property type="entry name" value="BULB_LECTIN"/>
    <property type="match status" value="2"/>
</dbReference>
<keyword evidence="6" id="KW-0808">Transferase</keyword>
<dbReference type="Pfam" id="PF07714">
    <property type="entry name" value="PK_Tyr_Ser-Thr"/>
    <property type="match status" value="2"/>
</dbReference>
<keyword evidence="11 19" id="KW-0067">ATP-binding</keyword>
<proteinExistence type="predicted"/>
<accession>A0A1Q3DDN1</accession>
<dbReference type="FunFam" id="1.10.510.10:FF:000060">
    <property type="entry name" value="G-type lectin S-receptor-like serine/threonine-protein kinase"/>
    <property type="match status" value="2"/>
</dbReference>